<accession>A0A858BY03</accession>
<dbReference type="AlphaFoldDB" id="A0A858BY03"/>
<keyword evidence="2" id="KW-1185">Reference proteome</keyword>
<proteinExistence type="predicted"/>
<evidence type="ECO:0000313" key="1">
    <source>
        <dbReference type="EMBL" id="QIB69790.1"/>
    </source>
</evidence>
<gene>
    <name evidence="1" type="ORF">Ami103574_10865</name>
</gene>
<protein>
    <submittedName>
        <fullName evidence="1">Uncharacterized protein</fullName>
    </submittedName>
</protein>
<organism evidence="1 2">
    <name type="scientific">Aminipila butyrica</name>
    <dbReference type="NCBI Taxonomy" id="433296"/>
    <lineage>
        <taxon>Bacteria</taxon>
        <taxon>Bacillati</taxon>
        <taxon>Bacillota</taxon>
        <taxon>Clostridia</taxon>
        <taxon>Peptostreptococcales</taxon>
        <taxon>Anaerovoracaceae</taxon>
        <taxon>Aminipila</taxon>
    </lineage>
</organism>
<reference evidence="1 2" key="1">
    <citation type="submission" date="2020-02" db="EMBL/GenBank/DDBJ databases">
        <authorList>
            <person name="Kim Y.B."/>
            <person name="Roh S.W."/>
        </authorList>
    </citation>
    <scope>NUCLEOTIDE SEQUENCE [LARGE SCALE GENOMIC DNA]</scope>
    <source>
        <strain evidence="1 2">DSM 103574</strain>
    </source>
</reference>
<name>A0A858BY03_9FIRM</name>
<dbReference type="Proteomes" id="UP000466848">
    <property type="component" value="Chromosome"/>
</dbReference>
<evidence type="ECO:0000313" key="2">
    <source>
        <dbReference type="Proteomes" id="UP000466848"/>
    </source>
</evidence>
<dbReference type="KEGG" id="abut:Ami103574_10865"/>
<dbReference type="RefSeq" id="WP_163067030.1">
    <property type="nucleotide sequence ID" value="NZ_CP048649.1"/>
</dbReference>
<sequence length="382" mass="39379">MSKSIMKKTICLTTAVVLLICSYIIGGYSQITSEATVVGSLNSDTGKWQAFDGDNGATITIGLTGRYKINIVGGATAGGYGRADQKISYGGNLTGVISLKKGDVIKYVELAGGPSSTDSTQALAATSSGKYGGGKASMVYINGTPIIGAGGAGGVIITYSPSFYVDLHEGVTAINNSKFSSGSGGTSPAYESYSRGNTIPGCEPAGIGSTWAGYSGYNYLASGIIDLVEQTNNGIVPSCTISYIKVGAEDNPANIQRIADATALMANELPGLKQANQSIANSMQSIQSVISGGAIGGSSITPDTITVVSKMAFYEYVKGNDKTKGGTVDGITVINNDLTDGYVKVSGKFNTPGQYEVVIDSIKYVFKVVEQPDSTTVKAILY</sequence>
<dbReference type="EMBL" id="CP048649">
    <property type="protein sequence ID" value="QIB69790.1"/>
    <property type="molecule type" value="Genomic_DNA"/>
</dbReference>